<dbReference type="Gene3D" id="3.40.50.150">
    <property type="entry name" value="Vaccinia Virus protein VP39"/>
    <property type="match status" value="1"/>
</dbReference>
<dbReference type="SUPFAM" id="SSF53335">
    <property type="entry name" value="S-adenosyl-L-methionine-dependent methyltransferases"/>
    <property type="match status" value="1"/>
</dbReference>
<evidence type="ECO:0000313" key="2">
    <source>
        <dbReference type="Proteomes" id="UP001565474"/>
    </source>
</evidence>
<reference evidence="1 2" key="1">
    <citation type="submission" date="2024-07" db="EMBL/GenBank/DDBJ databases">
        <title>Genomic Encyclopedia of Type Strains, Phase V (KMG-V): Genome sequencing to study the core and pangenomes of soil and plant-associated prokaryotes.</title>
        <authorList>
            <person name="Whitman W."/>
        </authorList>
    </citation>
    <scope>NUCLEOTIDE SEQUENCE [LARGE SCALE GENOMIC DNA]</scope>
    <source>
        <strain evidence="1 2">USDA 222</strain>
    </source>
</reference>
<proteinExistence type="predicted"/>
<dbReference type="PANTHER" id="PTHR43861">
    <property type="entry name" value="TRANS-ACONITATE 2-METHYLTRANSFERASE-RELATED"/>
    <property type="match status" value="1"/>
</dbReference>
<evidence type="ECO:0000313" key="1">
    <source>
        <dbReference type="EMBL" id="MEY9474409.1"/>
    </source>
</evidence>
<dbReference type="Proteomes" id="UP001565474">
    <property type="component" value="Unassembled WGS sequence"/>
</dbReference>
<name>A0ABV4GR37_9BRAD</name>
<dbReference type="EMBL" id="JBGBZN010000002">
    <property type="protein sequence ID" value="MEY9474409.1"/>
    <property type="molecule type" value="Genomic_DNA"/>
</dbReference>
<protein>
    <submittedName>
        <fullName evidence="1">2-polyprenyl-3-methyl-5-hydroxy-6-metoxy-1, 4-benzoquinol methylase</fullName>
    </submittedName>
</protein>
<dbReference type="InterPro" id="IPR029063">
    <property type="entry name" value="SAM-dependent_MTases_sf"/>
</dbReference>
<accession>A0ABV4GR37</accession>
<keyword evidence="1" id="KW-0489">Methyltransferase</keyword>
<dbReference type="Pfam" id="PF13489">
    <property type="entry name" value="Methyltransf_23"/>
    <property type="match status" value="1"/>
</dbReference>
<sequence length="251" mass="27496">MSLEATNRIEIGDMRGHADAAQGSSAKNYYTRSRREIRPLLPSRASRILEVGPGAGFTLMWLKSIYPAATTFGVELNQALEADLQEHADVAMIGDIDDLISRVGSKFDLILLLDVLEHVPDPTRTLQAITRSLLMDGGRVIVSVPNIAHLSVTLPLLFRRRFAYADSGILDRTHLKFFVEDSAVELLNDSDLVVKDGLITGIEGPKSKLLDSLTLGVLSHHLAKQYIMAGEATGGSVAQPKINWKKNRLIS</sequence>
<keyword evidence="1" id="KW-0808">Transferase</keyword>
<dbReference type="PANTHER" id="PTHR43861:SF6">
    <property type="entry name" value="METHYLTRANSFERASE TYPE 11"/>
    <property type="match status" value="1"/>
</dbReference>
<dbReference type="RefSeq" id="WP_225129122.1">
    <property type="nucleotide sequence ID" value="NZ_JBGBYD010000002.1"/>
</dbReference>
<keyword evidence="2" id="KW-1185">Reference proteome</keyword>
<dbReference type="CDD" id="cd02440">
    <property type="entry name" value="AdoMet_MTases"/>
    <property type="match status" value="1"/>
</dbReference>
<comment type="caution">
    <text evidence="1">The sequence shown here is derived from an EMBL/GenBank/DDBJ whole genome shotgun (WGS) entry which is preliminary data.</text>
</comment>
<dbReference type="GO" id="GO:0032259">
    <property type="term" value="P:methylation"/>
    <property type="evidence" value="ECO:0007669"/>
    <property type="project" value="UniProtKB-KW"/>
</dbReference>
<organism evidence="1 2">
    <name type="scientific">Bradyrhizobium yuanmingense</name>
    <dbReference type="NCBI Taxonomy" id="108015"/>
    <lineage>
        <taxon>Bacteria</taxon>
        <taxon>Pseudomonadati</taxon>
        <taxon>Pseudomonadota</taxon>
        <taxon>Alphaproteobacteria</taxon>
        <taxon>Hyphomicrobiales</taxon>
        <taxon>Nitrobacteraceae</taxon>
        <taxon>Bradyrhizobium</taxon>
    </lineage>
</organism>
<gene>
    <name evidence="1" type="ORF">ABH992_006808</name>
</gene>
<dbReference type="GO" id="GO:0008168">
    <property type="term" value="F:methyltransferase activity"/>
    <property type="evidence" value="ECO:0007669"/>
    <property type="project" value="UniProtKB-KW"/>
</dbReference>